<feature type="region of interest" description="Disordered" evidence="1">
    <location>
        <begin position="534"/>
        <end position="567"/>
    </location>
</feature>
<evidence type="ECO:0000256" key="2">
    <source>
        <dbReference type="SAM" id="Phobius"/>
    </source>
</evidence>
<feature type="transmembrane region" description="Helical" evidence="2">
    <location>
        <begin position="360"/>
        <end position="384"/>
    </location>
</feature>
<dbReference type="KEGG" id="aprs:BI364_09975"/>
<dbReference type="RefSeq" id="WP_070078605.1">
    <property type="nucleotide sequence ID" value="NZ_CP017415.1"/>
</dbReference>
<dbReference type="Proteomes" id="UP000095401">
    <property type="component" value="Chromosome"/>
</dbReference>
<reference evidence="5" key="1">
    <citation type="submission" date="2016-09" db="EMBL/GenBank/DDBJ databases">
        <title>Acidihalobacter prosperus F5.</title>
        <authorList>
            <person name="Khaleque H.N."/>
            <person name="Ramsay J.P."/>
            <person name="Kaksonen A.H."/>
            <person name="Boxall N.J."/>
            <person name="Watkin E.L.J."/>
        </authorList>
    </citation>
    <scope>NUCLEOTIDE SEQUENCE [LARGE SCALE GENOMIC DNA]</scope>
    <source>
        <strain evidence="5">F5</strain>
    </source>
</reference>
<feature type="signal peptide" evidence="3">
    <location>
        <begin position="1"/>
        <end position="37"/>
    </location>
</feature>
<accession>A0A1D8IP67</accession>
<feature type="chain" id="PRO_5009108374" evidence="3">
    <location>
        <begin position="38"/>
        <end position="567"/>
    </location>
</feature>
<keyword evidence="2" id="KW-1133">Transmembrane helix</keyword>
<keyword evidence="3" id="KW-0732">Signal</keyword>
<gene>
    <name evidence="4" type="ORF">BI364_09975</name>
</gene>
<protein>
    <submittedName>
        <fullName evidence="4">Uncharacterized protein</fullName>
    </submittedName>
</protein>
<name>A0A1D8IP67_9GAMM</name>
<keyword evidence="5" id="KW-1185">Reference proteome</keyword>
<sequence>MHNLIRSIHKTLYRTAAGTLTGAALLSMLALPVASYAAPPAFHDGIDYFGQCQVTNTEQRMDDSTPIYNQWGAVAHHVDNTLQGKHSLKAMDAGIAYVDNLTGAILLKVPEKDLNGRIDFESMGAAPVVMAFYDPQTSVGRIWIDRAIRVNGQVLVEQMPFAPEDGIILSYGYDKNNPFWQFVPGNAGNPTVSDPYAFVNAGVNGFYAAVGMVLRKFSAQRGLIATMDVTPHVSTQSSGNLFVKHTKETVTYDAKPIWTLVLPSGEVPGGFTTGYKLPLCNPVSGTPMTAGSLSQAKQQAQLWSDTTTEGGVSSMTYKGQDWAALTIPAGVEYIHQGADPIGLDTSSWPVYQYSQSQSGFSLFTMAVFAVALGAVTGGLAAYALTSGVAGSGAVLATTQAMTAAGLSADFAGGALAGAGFSAAASLLYDTGFLGIAGTPNAGAAYGVKSQWGSLAGNGNSKTGSAAVSQYNLAAYIAALDSANVTAGTSTTAQASNPNVSGGSNGVIGALTNATTSDQLTAPGSLGSQARTTLKGADNVTPDTPDSITRQYTNGQSSSIYGALPPAP</sequence>
<evidence type="ECO:0000313" key="5">
    <source>
        <dbReference type="Proteomes" id="UP000095401"/>
    </source>
</evidence>
<keyword evidence="2" id="KW-0472">Membrane</keyword>
<dbReference type="AlphaFoldDB" id="A0A1D8IP67"/>
<evidence type="ECO:0000313" key="4">
    <source>
        <dbReference type="EMBL" id="AOU98241.1"/>
    </source>
</evidence>
<evidence type="ECO:0000256" key="3">
    <source>
        <dbReference type="SAM" id="SignalP"/>
    </source>
</evidence>
<proteinExistence type="predicted"/>
<evidence type="ECO:0000256" key="1">
    <source>
        <dbReference type="SAM" id="MobiDB-lite"/>
    </source>
</evidence>
<feature type="compositionally biased region" description="Polar residues" evidence="1">
    <location>
        <begin position="540"/>
        <end position="559"/>
    </location>
</feature>
<dbReference type="EMBL" id="CP017415">
    <property type="protein sequence ID" value="AOU98241.1"/>
    <property type="molecule type" value="Genomic_DNA"/>
</dbReference>
<organism evidence="4 5">
    <name type="scientific">Acidihalobacter yilgarnensis</name>
    <dbReference type="NCBI Taxonomy" id="2819280"/>
    <lineage>
        <taxon>Bacteria</taxon>
        <taxon>Pseudomonadati</taxon>
        <taxon>Pseudomonadota</taxon>
        <taxon>Gammaproteobacteria</taxon>
        <taxon>Chromatiales</taxon>
        <taxon>Ectothiorhodospiraceae</taxon>
        <taxon>Acidihalobacter</taxon>
    </lineage>
</organism>
<keyword evidence="2" id="KW-0812">Transmembrane</keyword>